<dbReference type="Gene3D" id="3.40.50.620">
    <property type="entry name" value="HUPs"/>
    <property type="match status" value="2"/>
</dbReference>
<sequence length="283" mass="29488">MTLPLVVGVDGSDGSLPALDWAADEAARREIPLRVVHASLWEHYEASAPAFGPDRPEDKGMAEQVVAAARHRVELRAPDVAVDAAVVPDDAVSALLEEAHRAAALVTGASGRGALAGLLLGSVSLSLAGRAHCPVIVVRGGRRTVRGECGRVLVGVGDAEECAAAVRFALYEAGLRHCELEAVRAWRSSHPAGGDSTRRSEERALGALGEALEGPAREHPDVPVRRTAAEGPAHKVLVEASAAADLLVVGAVRHRSRVGFQLGRVSHAVLHHAACPVAVVPHE</sequence>
<dbReference type="RefSeq" id="WP_171078382.1">
    <property type="nucleotide sequence ID" value="NZ_BNBU01000001.1"/>
</dbReference>
<evidence type="ECO:0000313" key="4">
    <source>
        <dbReference type="Proteomes" id="UP000587462"/>
    </source>
</evidence>
<feature type="domain" description="UspA" evidence="2">
    <location>
        <begin position="4"/>
        <end position="139"/>
    </location>
</feature>
<feature type="domain" description="UspA" evidence="2">
    <location>
        <begin position="151"/>
        <end position="281"/>
    </location>
</feature>
<comment type="caution">
    <text evidence="3">The sequence shown here is derived from an EMBL/GenBank/DDBJ whole genome shotgun (WGS) entry which is preliminary data.</text>
</comment>
<name>A0A7Y7B098_STRMO</name>
<evidence type="ECO:0000313" key="3">
    <source>
        <dbReference type="EMBL" id="NVK76597.1"/>
    </source>
</evidence>
<dbReference type="InterPro" id="IPR006016">
    <property type="entry name" value="UspA"/>
</dbReference>
<accession>A0A7Y7B098</accession>
<evidence type="ECO:0000259" key="2">
    <source>
        <dbReference type="Pfam" id="PF00582"/>
    </source>
</evidence>
<protein>
    <submittedName>
        <fullName evidence="3">Universal stress protein</fullName>
    </submittedName>
</protein>
<dbReference type="Pfam" id="PF00582">
    <property type="entry name" value="Usp"/>
    <property type="match status" value="2"/>
</dbReference>
<gene>
    <name evidence="3" type="ORF">HG542_02870</name>
</gene>
<proteinExistence type="inferred from homology"/>
<dbReference type="SUPFAM" id="SSF52402">
    <property type="entry name" value="Adenine nucleotide alpha hydrolases-like"/>
    <property type="match status" value="2"/>
</dbReference>
<evidence type="ECO:0000256" key="1">
    <source>
        <dbReference type="ARBA" id="ARBA00008791"/>
    </source>
</evidence>
<dbReference type="PRINTS" id="PR01438">
    <property type="entry name" value="UNVRSLSTRESS"/>
</dbReference>
<dbReference type="Proteomes" id="UP000587462">
    <property type="component" value="Unassembled WGS sequence"/>
</dbReference>
<comment type="similarity">
    <text evidence="1">Belongs to the universal stress protein A family.</text>
</comment>
<dbReference type="InterPro" id="IPR006015">
    <property type="entry name" value="Universal_stress_UspA"/>
</dbReference>
<dbReference type="PANTHER" id="PTHR46553:SF3">
    <property type="entry name" value="ADENINE NUCLEOTIDE ALPHA HYDROLASES-LIKE SUPERFAMILY PROTEIN"/>
    <property type="match status" value="1"/>
</dbReference>
<keyword evidence="4" id="KW-1185">Reference proteome</keyword>
<dbReference type="EMBL" id="JABBXF010000004">
    <property type="protein sequence ID" value="NVK76597.1"/>
    <property type="molecule type" value="Genomic_DNA"/>
</dbReference>
<organism evidence="3 4">
    <name type="scientific">Streptomyces morookaense</name>
    <name type="common">Streptoverticillium morookaense</name>
    <dbReference type="NCBI Taxonomy" id="1970"/>
    <lineage>
        <taxon>Bacteria</taxon>
        <taxon>Bacillati</taxon>
        <taxon>Actinomycetota</taxon>
        <taxon>Actinomycetes</taxon>
        <taxon>Kitasatosporales</taxon>
        <taxon>Streptomycetaceae</taxon>
        <taxon>Streptomyces</taxon>
    </lineage>
</organism>
<dbReference type="PANTHER" id="PTHR46553">
    <property type="entry name" value="ADENINE NUCLEOTIDE ALPHA HYDROLASES-LIKE SUPERFAMILY PROTEIN"/>
    <property type="match status" value="1"/>
</dbReference>
<dbReference type="InterPro" id="IPR014729">
    <property type="entry name" value="Rossmann-like_a/b/a_fold"/>
</dbReference>
<reference evidence="3 4" key="1">
    <citation type="submission" date="2020-04" db="EMBL/GenBank/DDBJ databases">
        <title>Draft Genome Sequence of Streptomyces morookaense DSM 40503, an 8-azaguanine-producing strain.</title>
        <authorList>
            <person name="Qi J."/>
            <person name="Gao J.-M."/>
        </authorList>
    </citation>
    <scope>NUCLEOTIDE SEQUENCE [LARGE SCALE GENOMIC DNA]</scope>
    <source>
        <strain evidence="3 4">DSM 40503</strain>
    </source>
</reference>
<dbReference type="AlphaFoldDB" id="A0A7Y7B098"/>